<organism evidence="1 2">
    <name type="scientific">Suillus luteus UH-Slu-Lm8-n1</name>
    <dbReference type="NCBI Taxonomy" id="930992"/>
    <lineage>
        <taxon>Eukaryota</taxon>
        <taxon>Fungi</taxon>
        <taxon>Dikarya</taxon>
        <taxon>Basidiomycota</taxon>
        <taxon>Agaricomycotina</taxon>
        <taxon>Agaricomycetes</taxon>
        <taxon>Agaricomycetidae</taxon>
        <taxon>Boletales</taxon>
        <taxon>Suillineae</taxon>
        <taxon>Suillaceae</taxon>
        <taxon>Suillus</taxon>
    </lineage>
</organism>
<reference evidence="2" key="2">
    <citation type="submission" date="2015-01" db="EMBL/GenBank/DDBJ databases">
        <title>Evolutionary Origins and Diversification of the Mycorrhizal Mutualists.</title>
        <authorList>
            <consortium name="DOE Joint Genome Institute"/>
            <consortium name="Mycorrhizal Genomics Consortium"/>
            <person name="Kohler A."/>
            <person name="Kuo A."/>
            <person name="Nagy L.G."/>
            <person name="Floudas D."/>
            <person name="Copeland A."/>
            <person name="Barry K.W."/>
            <person name="Cichocki N."/>
            <person name="Veneault-Fourrey C."/>
            <person name="LaButti K."/>
            <person name="Lindquist E.A."/>
            <person name="Lipzen A."/>
            <person name="Lundell T."/>
            <person name="Morin E."/>
            <person name="Murat C."/>
            <person name="Riley R."/>
            <person name="Ohm R."/>
            <person name="Sun H."/>
            <person name="Tunlid A."/>
            <person name="Henrissat B."/>
            <person name="Grigoriev I.V."/>
            <person name="Hibbett D.S."/>
            <person name="Martin F."/>
        </authorList>
    </citation>
    <scope>NUCLEOTIDE SEQUENCE [LARGE SCALE GENOMIC DNA]</scope>
    <source>
        <strain evidence="2">UH-Slu-Lm8-n1</strain>
    </source>
</reference>
<evidence type="ECO:0000313" key="2">
    <source>
        <dbReference type="Proteomes" id="UP000054485"/>
    </source>
</evidence>
<evidence type="ECO:0000313" key="1">
    <source>
        <dbReference type="EMBL" id="KIK39274.1"/>
    </source>
</evidence>
<dbReference type="EMBL" id="KN835350">
    <property type="protein sequence ID" value="KIK39274.1"/>
    <property type="molecule type" value="Genomic_DNA"/>
</dbReference>
<gene>
    <name evidence="1" type="ORF">CY34DRAFT_769802</name>
</gene>
<sequence>MSSMRTVMLRTEWVTRLHDSLDEPAQCTVSSFSIRDLQVDAKLPIREYATFPTLCILRLAVHAMRASTPHGPGYNLHE</sequence>
<dbReference type="Proteomes" id="UP000054485">
    <property type="component" value="Unassembled WGS sequence"/>
</dbReference>
<name>A0A0D0AME8_9AGAM</name>
<accession>A0A0D0AME8</accession>
<dbReference type="AlphaFoldDB" id="A0A0D0AME8"/>
<protein>
    <submittedName>
        <fullName evidence="1">Uncharacterized protein</fullName>
    </submittedName>
</protein>
<keyword evidence="2" id="KW-1185">Reference proteome</keyword>
<reference evidence="1 2" key="1">
    <citation type="submission" date="2014-04" db="EMBL/GenBank/DDBJ databases">
        <authorList>
            <consortium name="DOE Joint Genome Institute"/>
            <person name="Kuo A."/>
            <person name="Ruytinx J."/>
            <person name="Rineau F."/>
            <person name="Colpaert J."/>
            <person name="Kohler A."/>
            <person name="Nagy L.G."/>
            <person name="Floudas D."/>
            <person name="Copeland A."/>
            <person name="Barry K.W."/>
            <person name="Cichocki N."/>
            <person name="Veneault-Fourrey C."/>
            <person name="LaButti K."/>
            <person name="Lindquist E.A."/>
            <person name="Lipzen A."/>
            <person name="Lundell T."/>
            <person name="Morin E."/>
            <person name="Murat C."/>
            <person name="Sun H."/>
            <person name="Tunlid A."/>
            <person name="Henrissat B."/>
            <person name="Grigoriev I.V."/>
            <person name="Hibbett D.S."/>
            <person name="Martin F."/>
            <person name="Nordberg H.P."/>
            <person name="Cantor M.N."/>
            <person name="Hua S.X."/>
        </authorList>
    </citation>
    <scope>NUCLEOTIDE SEQUENCE [LARGE SCALE GENOMIC DNA]</scope>
    <source>
        <strain evidence="1 2">UH-Slu-Lm8-n1</strain>
    </source>
</reference>
<dbReference type="HOGENOM" id="CLU_2623643_0_0_1"/>
<dbReference type="InParanoid" id="A0A0D0AME8"/>
<proteinExistence type="predicted"/>